<evidence type="ECO:0000313" key="2">
    <source>
        <dbReference type="Proteomes" id="UP000024837"/>
    </source>
</evidence>
<protein>
    <submittedName>
        <fullName evidence="1">Uncharacterized protein</fullName>
    </submittedName>
</protein>
<dbReference type="SUPFAM" id="SSF50978">
    <property type="entry name" value="WD40 repeat-like"/>
    <property type="match status" value="1"/>
</dbReference>
<dbReference type="InterPro" id="IPR036322">
    <property type="entry name" value="WD40_repeat_dom_sf"/>
</dbReference>
<organism evidence="1 2">
    <name type="scientific">Drechslerella stenobrocha 248</name>
    <dbReference type="NCBI Taxonomy" id="1043628"/>
    <lineage>
        <taxon>Eukaryota</taxon>
        <taxon>Fungi</taxon>
        <taxon>Dikarya</taxon>
        <taxon>Ascomycota</taxon>
        <taxon>Pezizomycotina</taxon>
        <taxon>Orbiliomycetes</taxon>
        <taxon>Orbiliales</taxon>
        <taxon>Orbiliaceae</taxon>
        <taxon>Drechslerella</taxon>
    </lineage>
</organism>
<name>W7I6L5_9PEZI</name>
<evidence type="ECO:0000313" key="1">
    <source>
        <dbReference type="EMBL" id="EWC47868.1"/>
    </source>
</evidence>
<dbReference type="InterPro" id="IPR015943">
    <property type="entry name" value="WD40/YVTN_repeat-like_dom_sf"/>
</dbReference>
<reference evidence="1 2" key="1">
    <citation type="submission" date="2013-05" db="EMBL/GenBank/DDBJ databases">
        <title>Drechslerella stenobrocha genome reveals carnivorous origination and mechanical trapping mechanism of predatory fungi.</title>
        <authorList>
            <person name="Liu X."/>
            <person name="Zhang W."/>
            <person name="Liu K."/>
        </authorList>
    </citation>
    <scope>NUCLEOTIDE SEQUENCE [LARGE SCALE GENOMIC DNA]</scope>
    <source>
        <strain evidence="1 2">248</strain>
    </source>
</reference>
<dbReference type="Gene3D" id="2.130.10.10">
    <property type="entry name" value="YVTN repeat-like/Quinoprotein amine dehydrogenase"/>
    <property type="match status" value="1"/>
</dbReference>
<sequence length="582" mass="62578">MPDRDIDLALSVPMTGSLAQLPRDIITHHLIPQFTSPAILLQSHSAAPTAQATPSAAPLRSLASTSRHFRALVAAEYRTYCQHQYPSLYARSLEQALAVGASVDSIDWCDKVTTAEKLSSRWANRQINFSIVAAGDRLGLSAEHSPRSSSRSAGSRATPYAPCIDVHEGIDGVETLVIGKGTQLAVRVGKADAHWRWDTRPGMAPSADDFVGVHIFDEDTVLASRSRGIELVSGIKDAKTPLQPVSSDMFSSGVTNPTGGITSSCLDMASTAGTRHFAVTATESANEHVLHVFSIHRDAVDDNRIQLSPEPLSSPIPSKSWTSTFLTATTIATGHRAGVSLHQLSQSSISAVTTLPQPRTFYKHDLSVHSLMPLHPPTFSPALLATGWSDGAVRLVDTRVGDYVATYFNLIFEQTVPVYSLLHTGPLANMLLAGSSQHDALCMYDLRSAGGPISPPTSATTSTSTATLPRDADLDSCVIFLERFTRRTAGNQGRYNAPSSAIYSLAAPLDSSKVYAAAEGAVLELDFTHHPDGVARTAVDVPLWSREVTVPLYLFSLAKGRMSDRRCIFTPWQCGKGQKVPR</sequence>
<gene>
    <name evidence="1" type="ORF">DRE_02750</name>
</gene>
<dbReference type="EMBL" id="KI966407">
    <property type="protein sequence ID" value="EWC47868.1"/>
    <property type="molecule type" value="Genomic_DNA"/>
</dbReference>
<keyword evidence="2" id="KW-1185">Reference proteome</keyword>
<dbReference type="HOGENOM" id="CLU_468525_0_0_1"/>
<dbReference type="AlphaFoldDB" id="W7I6L5"/>
<dbReference type="OrthoDB" id="1259151at2759"/>
<accession>W7I6L5</accession>
<dbReference type="Proteomes" id="UP000024837">
    <property type="component" value="Unassembled WGS sequence"/>
</dbReference>
<proteinExistence type="predicted"/>